<dbReference type="PANTHER" id="PTHR31435:SF9">
    <property type="entry name" value="PROTEIN NATD1"/>
    <property type="match status" value="1"/>
</dbReference>
<dbReference type="InterPro" id="IPR045057">
    <property type="entry name" value="Gcn5-rel_NAT"/>
</dbReference>
<dbReference type="Pfam" id="PF14542">
    <property type="entry name" value="Acetyltransf_CG"/>
    <property type="match status" value="1"/>
</dbReference>
<feature type="domain" description="N-acetyltransferase" evidence="1">
    <location>
        <begin position="4"/>
        <end position="92"/>
    </location>
</feature>
<dbReference type="PANTHER" id="PTHR31435">
    <property type="entry name" value="PROTEIN NATD1"/>
    <property type="match status" value="1"/>
</dbReference>
<dbReference type="eggNOG" id="COG2388">
    <property type="taxonomic scope" value="Bacteria"/>
</dbReference>
<proteinExistence type="predicted"/>
<dbReference type="InterPro" id="IPR016181">
    <property type="entry name" value="Acyl_CoA_acyltransferase"/>
</dbReference>
<keyword evidence="3" id="KW-1185">Reference proteome</keyword>
<name>D9SVH6_CLOC7</name>
<dbReference type="HOGENOM" id="CLU_132888_2_0_9"/>
<dbReference type="EMBL" id="CP002160">
    <property type="protein sequence ID" value="ADL51100.1"/>
    <property type="molecule type" value="Genomic_DNA"/>
</dbReference>
<evidence type="ECO:0000313" key="2">
    <source>
        <dbReference type="EMBL" id="ADL51100.1"/>
    </source>
</evidence>
<evidence type="ECO:0000313" key="3">
    <source>
        <dbReference type="Proteomes" id="UP000002730"/>
    </source>
</evidence>
<protein>
    <recommendedName>
        <fullName evidence="1">N-acetyltransferase domain-containing protein</fullName>
    </recommendedName>
</protein>
<sequence>MRILHDKGNHTFYLADTDGERIAEMTYIIKNGIMDINKTYVDEHLRETQIARYLVDMGASYARHEGYKIDASCSYANKVIQQYYPDLAAHPVLTV</sequence>
<accession>D9SVH6</accession>
<gene>
    <name evidence="2" type="ordered locus">Clocel_1347</name>
</gene>
<dbReference type="KEGG" id="ccb:Clocel_1347"/>
<dbReference type="RefSeq" id="WP_010076036.1">
    <property type="nucleotide sequence ID" value="NC_014393.1"/>
</dbReference>
<dbReference type="PROSITE" id="PS51729">
    <property type="entry name" value="GNAT_YJDJ"/>
    <property type="match status" value="1"/>
</dbReference>
<dbReference type="Gene3D" id="3.40.630.30">
    <property type="match status" value="1"/>
</dbReference>
<dbReference type="STRING" id="573061.Clocel_1347"/>
<dbReference type="Proteomes" id="UP000002730">
    <property type="component" value="Chromosome"/>
</dbReference>
<dbReference type="AlphaFoldDB" id="D9SVH6"/>
<evidence type="ECO:0000259" key="1">
    <source>
        <dbReference type="PROSITE" id="PS51729"/>
    </source>
</evidence>
<dbReference type="OrthoDB" id="9793389at2"/>
<dbReference type="InterPro" id="IPR031165">
    <property type="entry name" value="GNAT_YJDJ"/>
</dbReference>
<dbReference type="SUPFAM" id="SSF55729">
    <property type="entry name" value="Acyl-CoA N-acyltransferases (Nat)"/>
    <property type="match status" value="1"/>
</dbReference>
<reference evidence="2 3" key="1">
    <citation type="submission" date="2010-08" db="EMBL/GenBank/DDBJ databases">
        <title>Complete sequence of Clostridium cellulovorans 743B.</title>
        <authorList>
            <consortium name="US DOE Joint Genome Institute"/>
            <person name="Lucas S."/>
            <person name="Copeland A."/>
            <person name="Lapidus A."/>
            <person name="Cheng J.-F."/>
            <person name="Bruce D."/>
            <person name="Goodwin L."/>
            <person name="Pitluck S."/>
            <person name="Chertkov O."/>
            <person name="Detter J.C."/>
            <person name="Han C."/>
            <person name="Tapia R."/>
            <person name="Land M."/>
            <person name="Hauser L."/>
            <person name="Chang Y.-J."/>
            <person name="Jeffries C."/>
            <person name="Kyrpides N."/>
            <person name="Ivanova N."/>
            <person name="Mikhailova N."/>
            <person name="Hemme C.L."/>
            <person name="Woyke T."/>
        </authorList>
    </citation>
    <scope>NUCLEOTIDE SEQUENCE [LARGE SCALE GENOMIC DNA]</scope>
    <source>
        <strain evidence="3">ATCC 35296 / DSM 3052 / OCM 3 / 743B</strain>
    </source>
</reference>
<organism evidence="2 3">
    <name type="scientific">Clostridium cellulovorans (strain ATCC 35296 / DSM 3052 / OCM 3 / 743B)</name>
    <dbReference type="NCBI Taxonomy" id="573061"/>
    <lineage>
        <taxon>Bacteria</taxon>
        <taxon>Bacillati</taxon>
        <taxon>Bacillota</taxon>
        <taxon>Clostridia</taxon>
        <taxon>Eubacteriales</taxon>
        <taxon>Clostridiaceae</taxon>
        <taxon>Clostridium</taxon>
    </lineage>
</organism>